<dbReference type="InterPro" id="IPR014756">
    <property type="entry name" value="Ig_E-set"/>
</dbReference>
<feature type="compositionally biased region" description="Low complexity" evidence="1">
    <location>
        <begin position="343"/>
        <end position="355"/>
    </location>
</feature>
<feature type="compositionally biased region" description="Basic and acidic residues" evidence="1">
    <location>
        <begin position="742"/>
        <end position="752"/>
    </location>
</feature>
<feature type="region of interest" description="Disordered" evidence="1">
    <location>
        <begin position="309"/>
        <end position="387"/>
    </location>
</feature>
<dbReference type="Pfam" id="PF00339">
    <property type="entry name" value="Arrestin_N"/>
    <property type="match status" value="1"/>
</dbReference>
<feature type="compositionally biased region" description="Polar residues" evidence="1">
    <location>
        <begin position="551"/>
        <end position="565"/>
    </location>
</feature>
<evidence type="ECO:0000313" key="3">
    <source>
        <dbReference type="EMBL" id="KIK24805.1"/>
    </source>
</evidence>
<proteinExistence type="predicted"/>
<dbReference type="GO" id="GO:0030674">
    <property type="term" value="F:protein-macromolecule adaptor activity"/>
    <property type="evidence" value="ECO:0007669"/>
    <property type="project" value="TreeGrafter"/>
</dbReference>
<protein>
    <recommendedName>
        <fullName evidence="2">Arrestin C-terminal-like domain-containing protein</fullName>
    </recommendedName>
</protein>
<dbReference type="PANTHER" id="PTHR11188:SF17">
    <property type="entry name" value="FI21816P1"/>
    <property type="match status" value="1"/>
</dbReference>
<dbReference type="GO" id="GO:0005829">
    <property type="term" value="C:cytosol"/>
    <property type="evidence" value="ECO:0007669"/>
    <property type="project" value="TreeGrafter"/>
</dbReference>
<evidence type="ECO:0000313" key="4">
    <source>
        <dbReference type="Proteomes" id="UP000054018"/>
    </source>
</evidence>
<gene>
    <name evidence="3" type="ORF">PISMIDRAFT_677908</name>
</gene>
<dbReference type="AlphaFoldDB" id="A0A0C9YIA0"/>
<dbReference type="OrthoDB" id="2333384at2759"/>
<feature type="region of interest" description="Disordered" evidence="1">
    <location>
        <begin position="1"/>
        <end position="24"/>
    </location>
</feature>
<feature type="compositionally biased region" description="Low complexity" evidence="1">
    <location>
        <begin position="566"/>
        <end position="579"/>
    </location>
</feature>
<feature type="region of interest" description="Disordered" evidence="1">
    <location>
        <begin position="551"/>
        <end position="594"/>
    </location>
</feature>
<evidence type="ECO:0000259" key="2">
    <source>
        <dbReference type="SMART" id="SM01017"/>
    </source>
</evidence>
<dbReference type="InterPro" id="IPR014752">
    <property type="entry name" value="Arrestin-like_C"/>
</dbReference>
<reference evidence="3 4" key="1">
    <citation type="submission" date="2014-04" db="EMBL/GenBank/DDBJ databases">
        <authorList>
            <consortium name="DOE Joint Genome Institute"/>
            <person name="Kuo A."/>
            <person name="Kohler A."/>
            <person name="Costa M.D."/>
            <person name="Nagy L.G."/>
            <person name="Floudas D."/>
            <person name="Copeland A."/>
            <person name="Barry K.W."/>
            <person name="Cichocki N."/>
            <person name="Veneault-Fourrey C."/>
            <person name="LaButti K."/>
            <person name="Lindquist E.A."/>
            <person name="Lipzen A."/>
            <person name="Lundell T."/>
            <person name="Morin E."/>
            <person name="Murat C."/>
            <person name="Sun H."/>
            <person name="Tunlid A."/>
            <person name="Henrissat B."/>
            <person name="Grigoriev I.V."/>
            <person name="Hibbett D.S."/>
            <person name="Martin F."/>
            <person name="Nordberg H.P."/>
            <person name="Cantor M.N."/>
            <person name="Hua S.X."/>
        </authorList>
    </citation>
    <scope>NUCLEOTIDE SEQUENCE [LARGE SCALE GENOMIC DNA]</scope>
    <source>
        <strain evidence="3 4">441</strain>
    </source>
</reference>
<feature type="compositionally biased region" description="Polar residues" evidence="1">
    <location>
        <begin position="1"/>
        <end position="12"/>
    </location>
</feature>
<dbReference type="GO" id="GO:0031625">
    <property type="term" value="F:ubiquitin protein ligase binding"/>
    <property type="evidence" value="ECO:0007669"/>
    <property type="project" value="TreeGrafter"/>
</dbReference>
<evidence type="ECO:0000256" key="1">
    <source>
        <dbReference type="SAM" id="MobiDB-lite"/>
    </source>
</evidence>
<dbReference type="PANTHER" id="PTHR11188">
    <property type="entry name" value="ARRESTIN DOMAIN CONTAINING PROTEIN"/>
    <property type="match status" value="1"/>
</dbReference>
<dbReference type="EMBL" id="KN833713">
    <property type="protein sequence ID" value="KIK24805.1"/>
    <property type="molecule type" value="Genomic_DNA"/>
</dbReference>
<dbReference type="STRING" id="765257.A0A0C9YIA0"/>
<dbReference type="GO" id="GO:0070086">
    <property type="term" value="P:ubiquitin-dependent endocytosis"/>
    <property type="evidence" value="ECO:0007669"/>
    <property type="project" value="TreeGrafter"/>
</dbReference>
<feature type="compositionally biased region" description="Low complexity" evidence="1">
    <location>
        <begin position="365"/>
        <end position="382"/>
    </location>
</feature>
<dbReference type="HOGENOM" id="CLU_012356_0_0_1"/>
<keyword evidence="4" id="KW-1185">Reference proteome</keyword>
<name>A0A0C9YIA0_9AGAM</name>
<dbReference type="GO" id="GO:0005886">
    <property type="term" value="C:plasma membrane"/>
    <property type="evidence" value="ECO:0007669"/>
    <property type="project" value="TreeGrafter"/>
</dbReference>
<feature type="region of interest" description="Disordered" evidence="1">
    <location>
        <begin position="733"/>
        <end position="758"/>
    </location>
</feature>
<dbReference type="SMART" id="SM01017">
    <property type="entry name" value="Arrestin_C"/>
    <property type="match status" value="1"/>
</dbReference>
<dbReference type="SUPFAM" id="SSF81296">
    <property type="entry name" value="E set domains"/>
    <property type="match status" value="1"/>
</dbReference>
<accession>A0A0C9YIA0</accession>
<dbReference type="Proteomes" id="UP000054018">
    <property type="component" value="Unassembled WGS sequence"/>
</dbReference>
<dbReference type="Gene3D" id="2.60.40.640">
    <property type="match status" value="1"/>
</dbReference>
<feature type="compositionally biased region" description="Polar residues" evidence="1">
    <location>
        <begin position="315"/>
        <end position="342"/>
    </location>
</feature>
<dbReference type="InterPro" id="IPR011022">
    <property type="entry name" value="Arrestin_C-like"/>
</dbReference>
<dbReference type="InterPro" id="IPR011021">
    <property type="entry name" value="Arrestin-like_N"/>
</dbReference>
<reference evidence="4" key="2">
    <citation type="submission" date="2015-01" db="EMBL/GenBank/DDBJ databases">
        <title>Evolutionary Origins and Diversification of the Mycorrhizal Mutualists.</title>
        <authorList>
            <consortium name="DOE Joint Genome Institute"/>
            <consortium name="Mycorrhizal Genomics Consortium"/>
            <person name="Kohler A."/>
            <person name="Kuo A."/>
            <person name="Nagy L.G."/>
            <person name="Floudas D."/>
            <person name="Copeland A."/>
            <person name="Barry K.W."/>
            <person name="Cichocki N."/>
            <person name="Veneault-Fourrey C."/>
            <person name="LaButti K."/>
            <person name="Lindquist E.A."/>
            <person name="Lipzen A."/>
            <person name="Lundell T."/>
            <person name="Morin E."/>
            <person name="Murat C."/>
            <person name="Riley R."/>
            <person name="Ohm R."/>
            <person name="Sun H."/>
            <person name="Tunlid A."/>
            <person name="Henrissat B."/>
            <person name="Grigoriev I.V."/>
            <person name="Hibbett D.S."/>
            <person name="Martin F."/>
        </authorList>
    </citation>
    <scope>NUCLEOTIDE SEQUENCE [LARGE SCALE GENOMIC DNA]</scope>
    <source>
        <strain evidence="4">441</strain>
    </source>
</reference>
<dbReference type="InterPro" id="IPR050357">
    <property type="entry name" value="Arrestin_domain-protein"/>
</dbReference>
<sequence length="758" mass="81433">MTFSLTRPSSPSHELHNTSNDDDTLSSALHAALSSFVPNSSAQSHPTDHDMGRDKERSGIDIVVDASCITLRGTGGEVQPALLSGYVALNLAESTSIKEITLQFRGKVRLPAPMNEQRALNNSPQTYTICTHDWSFLEGEKRHSHTLKAGRHLFPFQLQLGGSLPSSLATSAHGGVIVSYKLRAVAVRPGLSHNMQAAIPIFLIHSFAPDALEFQQTLEIENSWPEKLMYSIVLPHKVWAVGDILTAVVKFSPLVKGVRVLTVLTQIIETTKVHCRGATQEHTRKIVSAEHTLSGGRAIPKLEQHYGEPAPIVQGSDTPSPPSGLSNEDRTSSGSMVGQNHASLSTRSPISESSSPFDTPFPVPSSASGESSSTEEFASGTEQMSPTDVVTQLSLTIPRSATPSHLLEPIVVSHRIRWSILMSNLDGHTSELRCSLPIHILDYRLLDESRANSATTRRLILGGSEVPLEEEQDAELPSYPSHVRDRVPNVYHPEVRLTNHLRAQPSEGSWTPPISESPRALMIPHLPYVPQAEENTPLEWINSELLLSMSRDSSLQTPNHPSPSHSEGSSRAGSRPSSRLVSRRGSRAPSPERHLIMTSISGTNAGGGPSSNLTSCETHVHSSQASRSLPGIFSMTLKPATHGWLPSRSSSYTNIAGALSTSSSPTSMTTVPGSMGHYAHATSPLHSSVPVTATPAAEVAVSISESRMRALTEVPDYGASASGIIGGVPPLTSMQGLPSYEEAERSSGHESSETSSFH</sequence>
<organism evidence="3 4">
    <name type="scientific">Pisolithus microcarpus 441</name>
    <dbReference type="NCBI Taxonomy" id="765257"/>
    <lineage>
        <taxon>Eukaryota</taxon>
        <taxon>Fungi</taxon>
        <taxon>Dikarya</taxon>
        <taxon>Basidiomycota</taxon>
        <taxon>Agaricomycotina</taxon>
        <taxon>Agaricomycetes</taxon>
        <taxon>Agaricomycetidae</taxon>
        <taxon>Boletales</taxon>
        <taxon>Sclerodermatineae</taxon>
        <taxon>Pisolithaceae</taxon>
        <taxon>Pisolithus</taxon>
    </lineage>
</organism>
<feature type="domain" description="Arrestin C-terminal-like" evidence="2">
    <location>
        <begin position="224"/>
        <end position="445"/>
    </location>
</feature>